<dbReference type="Pfam" id="PF01547">
    <property type="entry name" value="SBP_bac_1"/>
    <property type="match status" value="1"/>
</dbReference>
<dbReference type="PANTHER" id="PTHR43649">
    <property type="entry name" value="ARABINOSE-BINDING PROTEIN-RELATED"/>
    <property type="match status" value="1"/>
</dbReference>
<evidence type="ECO:0000256" key="2">
    <source>
        <dbReference type="ARBA" id="ARBA00008520"/>
    </source>
</evidence>
<evidence type="ECO:0000313" key="6">
    <source>
        <dbReference type="Proteomes" id="UP000198793"/>
    </source>
</evidence>
<organism evidence="5 6">
    <name type="scientific">Aureimonas jatrophae</name>
    <dbReference type="NCBI Taxonomy" id="1166073"/>
    <lineage>
        <taxon>Bacteria</taxon>
        <taxon>Pseudomonadati</taxon>
        <taxon>Pseudomonadota</taxon>
        <taxon>Alphaproteobacteria</taxon>
        <taxon>Hyphomicrobiales</taxon>
        <taxon>Aurantimonadaceae</taxon>
        <taxon>Aureimonas</taxon>
    </lineage>
</organism>
<dbReference type="EMBL" id="FNIT01000014">
    <property type="protein sequence ID" value="SDO81483.1"/>
    <property type="molecule type" value="Genomic_DNA"/>
</dbReference>
<dbReference type="PROSITE" id="PS51318">
    <property type="entry name" value="TAT"/>
    <property type="match status" value="1"/>
</dbReference>
<dbReference type="CDD" id="cd13585">
    <property type="entry name" value="PBP2_TMBP_like"/>
    <property type="match status" value="1"/>
</dbReference>
<sequence length="431" mass="45908">MISRRNLLAATAAVGILAAFPRASVAQDKPFDGVQLSVLMEGHPTTDAIGKMLPEFKEATGIDVALEVVPEQDITAKTLLEFSSRSGRYDVVQNNIIYVPGFVASKYIVPMDETLAKYPQYFDKADFVPGYFNTNVVDGKTYGLPVYGESTFLMYRKDLFQEYGLSEPKSFEDIETAAKTVSEKTNKQIAGITMRGQQGIQGVYVWAAYLWGFGGSFLDASGKSALATPEGTAALEAFTKVLRDYGPVGVANFGWEENRLLFQQGKAAMTLDATVNGAFNEDPAVSTVAGKVGYVPVPMKSSSPKGGSSSLAVHSLFVNADSQNQEAAAVFAAWATAKEQQLKSLETDPNSGVTSLAALNGESFGKRYGAFKDAMLAAIDQGNPQYLPTIDKANEVINNTGIAVSKALAGAESASDALKEADTANNAALAR</sequence>
<protein>
    <submittedName>
        <fullName evidence="5">Carbohydrate ABC transporter substrate-binding protein, CUT1 family</fullName>
    </submittedName>
</protein>
<keyword evidence="4" id="KW-0732">Signal</keyword>
<dbReference type="InterPro" id="IPR006311">
    <property type="entry name" value="TAT_signal"/>
</dbReference>
<evidence type="ECO:0000313" key="5">
    <source>
        <dbReference type="EMBL" id="SDO81483.1"/>
    </source>
</evidence>
<keyword evidence="3" id="KW-0574">Periplasm</keyword>
<dbReference type="InterPro" id="IPR050490">
    <property type="entry name" value="Bact_solute-bd_prot1"/>
</dbReference>
<comment type="subcellular location">
    <subcellularLocation>
        <location evidence="1">Periplasm</location>
    </subcellularLocation>
</comment>
<proteinExistence type="inferred from homology"/>
<dbReference type="RefSeq" id="WP_090676854.1">
    <property type="nucleotide sequence ID" value="NZ_FNIT01000014.1"/>
</dbReference>
<dbReference type="STRING" id="1166073.SAMN05192530_11466"/>
<evidence type="ECO:0000256" key="1">
    <source>
        <dbReference type="ARBA" id="ARBA00004418"/>
    </source>
</evidence>
<comment type="similarity">
    <text evidence="2">Belongs to the bacterial solute-binding protein 1 family.</text>
</comment>
<gene>
    <name evidence="5" type="ORF">SAMN05192530_11466</name>
</gene>
<dbReference type="InterPro" id="IPR006059">
    <property type="entry name" value="SBP"/>
</dbReference>
<accession>A0A1H0MLZ0</accession>
<dbReference type="Proteomes" id="UP000198793">
    <property type="component" value="Unassembled WGS sequence"/>
</dbReference>
<dbReference type="OrthoDB" id="7532544at2"/>
<evidence type="ECO:0000256" key="3">
    <source>
        <dbReference type="ARBA" id="ARBA00022764"/>
    </source>
</evidence>
<dbReference type="AlphaFoldDB" id="A0A1H0MLZ0"/>
<dbReference type="SUPFAM" id="SSF53850">
    <property type="entry name" value="Periplasmic binding protein-like II"/>
    <property type="match status" value="1"/>
</dbReference>
<dbReference type="PANTHER" id="PTHR43649:SF12">
    <property type="entry name" value="DIACETYLCHITOBIOSE BINDING PROTEIN DASA"/>
    <property type="match status" value="1"/>
</dbReference>
<keyword evidence="6" id="KW-1185">Reference proteome</keyword>
<evidence type="ECO:0000256" key="4">
    <source>
        <dbReference type="SAM" id="SignalP"/>
    </source>
</evidence>
<dbReference type="GO" id="GO:0042597">
    <property type="term" value="C:periplasmic space"/>
    <property type="evidence" value="ECO:0007669"/>
    <property type="project" value="UniProtKB-SubCell"/>
</dbReference>
<name>A0A1H0MLZ0_9HYPH</name>
<reference evidence="5 6" key="1">
    <citation type="submission" date="2016-10" db="EMBL/GenBank/DDBJ databases">
        <authorList>
            <person name="de Groot N.N."/>
        </authorList>
    </citation>
    <scope>NUCLEOTIDE SEQUENCE [LARGE SCALE GENOMIC DNA]</scope>
    <source>
        <strain evidence="6">L7-484,KACC 16230,DSM 25025</strain>
    </source>
</reference>
<feature type="signal peptide" evidence="4">
    <location>
        <begin position="1"/>
        <end position="26"/>
    </location>
</feature>
<dbReference type="Gene3D" id="3.40.190.10">
    <property type="entry name" value="Periplasmic binding protein-like II"/>
    <property type="match status" value="2"/>
</dbReference>
<feature type="chain" id="PRO_5011467230" evidence="4">
    <location>
        <begin position="27"/>
        <end position="431"/>
    </location>
</feature>